<dbReference type="EMBL" id="PTQR01000106">
    <property type="protein sequence ID" value="TKX19840.1"/>
    <property type="molecule type" value="Genomic_DNA"/>
</dbReference>
<dbReference type="SUPFAM" id="SSF52743">
    <property type="entry name" value="Subtilisin-like"/>
    <property type="match status" value="1"/>
</dbReference>
<evidence type="ECO:0000256" key="2">
    <source>
        <dbReference type="ARBA" id="ARBA00022670"/>
    </source>
</evidence>
<evidence type="ECO:0000259" key="7">
    <source>
        <dbReference type="Pfam" id="PF24476"/>
    </source>
</evidence>
<dbReference type="InterPro" id="IPR050131">
    <property type="entry name" value="Peptidase_S8_subtilisin-like"/>
</dbReference>
<name>A0A4U7AT79_9PEZI</name>
<dbReference type="GO" id="GO:0004252">
    <property type="term" value="F:serine-type endopeptidase activity"/>
    <property type="evidence" value="ECO:0007669"/>
    <property type="project" value="UniProtKB-UniRule"/>
</dbReference>
<keyword evidence="4 5" id="KW-0720">Serine protease</keyword>
<feature type="active site" description="Charge relay system" evidence="5">
    <location>
        <position position="432"/>
    </location>
</feature>
<organism evidence="8 9">
    <name type="scientific">Elsinoe australis</name>
    <dbReference type="NCBI Taxonomy" id="40998"/>
    <lineage>
        <taxon>Eukaryota</taxon>
        <taxon>Fungi</taxon>
        <taxon>Dikarya</taxon>
        <taxon>Ascomycota</taxon>
        <taxon>Pezizomycotina</taxon>
        <taxon>Dothideomycetes</taxon>
        <taxon>Dothideomycetidae</taxon>
        <taxon>Myriangiales</taxon>
        <taxon>Elsinoaceae</taxon>
        <taxon>Elsinoe</taxon>
    </lineage>
</organism>
<dbReference type="PROSITE" id="PS00138">
    <property type="entry name" value="SUBTILASE_SER"/>
    <property type="match status" value="1"/>
</dbReference>
<dbReference type="Pfam" id="PF00082">
    <property type="entry name" value="Peptidase_S8"/>
    <property type="match status" value="1"/>
</dbReference>
<dbReference type="InterPro" id="IPR000209">
    <property type="entry name" value="Peptidase_S8/S53_dom"/>
</dbReference>
<evidence type="ECO:0000256" key="3">
    <source>
        <dbReference type="ARBA" id="ARBA00022801"/>
    </source>
</evidence>
<dbReference type="InterPro" id="IPR056002">
    <property type="entry name" value="DUF7580"/>
</dbReference>
<comment type="similarity">
    <text evidence="1 5">Belongs to the peptidase S8 family.</text>
</comment>
<keyword evidence="2 5" id="KW-0645">Protease</keyword>
<reference evidence="8 9" key="1">
    <citation type="submission" date="2018-02" db="EMBL/GenBank/DDBJ databases">
        <title>Draft genome sequences of Elsinoe sp., causing black scab on jojoba.</title>
        <authorList>
            <person name="Stodart B."/>
            <person name="Jeffress S."/>
            <person name="Ash G."/>
            <person name="Arun Chinnappa K."/>
        </authorList>
    </citation>
    <scope>NUCLEOTIDE SEQUENCE [LARGE SCALE GENOMIC DNA]</scope>
    <source>
        <strain evidence="8 9">Hillstone_2</strain>
    </source>
</reference>
<comment type="caution">
    <text evidence="8">The sequence shown here is derived from an EMBL/GenBank/DDBJ whole genome shotgun (WGS) entry which is preliminary data.</text>
</comment>
<dbReference type="InterPro" id="IPR015500">
    <property type="entry name" value="Peptidase_S8_subtilisin-rel"/>
</dbReference>
<dbReference type="InterPro" id="IPR036852">
    <property type="entry name" value="Peptidase_S8/S53_dom_sf"/>
</dbReference>
<evidence type="ECO:0000256" key="1">
    <source>
        <dbReference type="ARBA" id="ARBA00011073"/>
    </source>
</evidence>
<dbReference type="PANTHER" id="PTHR43806">
    <property type="entry name" value="PEPTIDASE S8"/>
    <property type="match status" value="1"/>
</dbReference>
<keyword evidence="3 5" id="KW-0378">Hydrolase</keyword>
<evidence type="ECO:0000313" key="9">
    <source>
        <dbReference type="Proteomes" id="UP000308133"/>
    </source>
</evidence>
<feature type="domain" description="Peptidase S8/S53" evidence="6">
    <location>
        <begin position="387"/>
        <end position="605"/>
    </location>
</feature>
<evidence type="ECO:0000259" key="6">
    <source>
        <dbReference type="Pfam" id="PF00082"/>
    </source>
</evidence>
<dbReference type="AlphaFoldDB" id="A0A4U7AT79"/>
<dbReference type="PRINTS" id="PR00723">
    <property type="entry name" value="SUBTILISIN"/>
</dbReference>
<dbReference type="CDD" id="cd00306">
    <property type="entry name" value="Peptidases_S8_S53"/>
    <property type="match status" value="1"/>
</dbReference>
<feature type="active site" description="Charge relay system" evidence="5">
    <location>
        <position position="393"/>
    </location>
</feature>
<evidence type="ECO:0000256" key="5">
    <source>
        <dbReference type="PROSITE-ProRule" id="PRU01240"/>
    </source>
</evidence>
<gene>
    <name evidence="8" type="ORF">C1H76_8038</name>
</gene>
<protein>
    <submittedName>
        <fullName evidence="8">Subtilase-like protein 3</fullName>
    </submittedName>
</protein>
<evidence type="ECO:0000313" key="8">
    <source>
        <dbReference type="EMBL" id="TKX19840.1"/>
    </source>
</evidence>
<evidence type="ECO:0000256" key="4">
    <source>
        <dbReference type="ARBA" id="ARBA00022825"/>
    </source>
</evidence>
<feature type="domain" description="DUF7580" evidence="7">
    <location>
        <begin position="56"/>
        <end position="312"/>
    </location>
</feature>
<dbReference type="PANTHER" id="PTHR43806:SF11">
    <property type="entry name" value="CEREVISIN-RELATED"/>
    <property type="match status" value="1"/>
</dbReference>
<dbReference type="PROSITE" id="PS51892">
    <property type="entry name" value="SUBTILASE"/>
    <property type="match status" value="1"/>
</dbReference>
<dbReference type="Proteomes" id="UP000308133">
    <property type="component" value="Unassembled WGS sequence"/>
</dbReference>
<feature type="active site" description="Charge relay system" evidence="5">
    <location>
        <position position="587"/>
    </location>
</feature>
<dbReference type="InterPro" id="IPR023828">
    <property type="entry name" value="Peptidase_S8_Ser-AS"/>
</dbReference>
<dbReference type="Gene3D" id="3.40.50.200">
    <property type="entry name" value="Peptidase S8/S53 domain"/>
    <property type="match status" value="1"/>
</dbReference>
<accession>A0A4U7AT79</accession>
<proteinExistence type="inferred from homology"/>
<sequence>MSPSILPCRSQMNAMTVRCAGNSYVFWFQDIDRTRKTTLADLLVRTTTAPGIEYQHFCQTLQERIGSARIRLEVQDQTFNRHAEPERSDHGRIFHAPSVSLLDIEKGSLHSSQKLVLAYILAKSVCQFYLSDWMRWWWKAGRIHFMKEEPSYDDLEKTHKINLSVPYLVFHPKDQSEPHAVEFYSGFVFHKYPRILVLGILLVHIFKVGPDQFQTSKTGNTDELINDLFQIGIDAVNSRSWPHLDSQDYDVVTKFRNIVRKCFQGHEFEQPEFEQPEFEQPDFQHDYPVVADAEYRRDMLYQKIVCPLRRLLTDIGLLDDEGRVKNVQDYRSSVDLRAQHDPTNAASTSSRSGEEQASVRWLVEASSTSLPRRLFLGYKKSDVSERIHIAVLDTGCDLETQFFQTPQRSRRFQHWIDMVQQSNTTPKDCNGHGTHVVSLAMRMAPFASISVARIADESNSLDTAADETAEAISWAVEKQCDIIIMSFGFTQRIPAIEQAISRAVADTAGNILFFAAAANEGGNQTELFPARLDTVIPIRATDHNGTPQWFNPPTDPMRRLNFMTLGTEVASAWLSSHPGDKCQTGTSVATPIVAGIAATILADARVMMRTATEAVREQLRRLGTHRGMNMVLYLLSCKRRYPGDLYYLYPHLFMQASEEERLARYLVATSDV</sequence>
<dbReference type="Pfam" id="PF24476">
    <property type="entry name" value="DUF7580"/>
    <property type="match status" value="1"/>
</dbReference>
<dbReference type="GO" id="GO:0006508">
    <property type="term" value="P:proteolysis"/>
    <property type="evidence" value="ECO:0007669"/>
    <property type="project" value="UniProtKB-KW"/>
</dbReference>